<dbReference type="InterPro" id="IPR000595">
    <property type="entry name" value="cNMP-bd_dom"/>
</dbReference>
<name>W4QE65_9BACI</name>
<organism evidence="3 4">
    <name type="scientific">Halalkalibacter hemicellulosilyticusJCM 9152</name>
    <dbReference type="NCBI Taxonomy" id="1236971"/>
    <lineage>
        <taxon>Bacteria</taxon>
        <taxon>Bacillati</taxon>
        <taxon>Bacillota</taxon>
        <taxon>Bacilli</taxon>
        <taxon>Bacillales</taxon>
        <taxon>Bacillaceae</taxon>
        <taxon>Halalkalibacter</taxon>
    </lineage>
</organism>
<dbReference type="GO" id="GO:0016301">
    <property type="term" value="F:kinase activity"/>
    <property type="evidence" value="ECO:0007669"/>
    <property type="project" value="UniProtKB-KW"/>
</dbReference>
<proteinExistence type="predicted"/>
<evidence type="ECO:0000313" key="3">
    <source>
        <dbReference type="EMBL" id="GAE29654.1"/>
    </source>
</evidence>
<dbReference type="Gene3D" id="2.60.120.10">
    <property type="entry name" value="Jelly Rolls"/>
    <property type="match status" value="1"/>
</dbReference>
<dbReference type="Pfam" id="PF00027">
    <property type="entry name" value="cNMP_binding"/>
    <property type="match status" value="1"/>
</dbReference>
<evidence type="ECO:0000313" key="4">
    <source>
        <dbReference type="Proteomes" id="UP000018895"/>
    </source>
</evidence>
<dbReference type="InterPro" id="IPR014710">
    <property type="entry name" value="RmlC-like_jellyroll"/>
</dbReference>
<evidence type="ECO:0000256" key="1">
    <source>
        <dbReference type="ARBA" id="ARBA00023159"/>
    </source>
</evidence>
<evidence type="ECO:0000259" key="2">
    <source>
        <dbReference type="Pfam" id="PF00027"/>
    </source>
</evidence>
<reference evidence="3" key="1">
    <citation type="journal article" date="2014" name="Genome Announc.">
        <title>Draft Genome Sequences of Three Alkaliphilic Bacillus Strains, Bacillus wakoensis JCM 9140T, Bacillus akibai JCM 9157T, and Bacillus hemicellulosilyticus JCM 9152T.</title>
        <authorList>
            <person name="Yuki M."/>
            <person name="Oshima K."/>
            <person name="Suda W."/>
            <person name="Oshida Y."/>
            <person name="Kitamura K."/>
            <person name="Iida T."/>
            <person name="Hattori M."/>
            <person name="Ohkuma M."/>
        </authorList>
    </citation>
    <scope>NUCLEOTIDE SEQUENCE [LARGE SCALE GENOMIC DNA]</scope>
    <source>
        <strain evidence="3">JCM 9152</strain>
    </source>
</reference>
<dbReference type="CDD" id="cd00038">
    <property type="entry name" value="CAP_ED"/>
    <property type="match status" value="1"/>
</dbReference>
<dbReference type="Proteomes" id="UP000018895">
    <property type="component" value="Unassembled WGS sequence"/>
</dbReference>
<sequence>MEQEWATLYKQLQSITSIPLEEWNVFKAIGTFQRIDKSKHFVIASETPESIGFCLNGLFRFYYTTLEGTEYNKSFCIKGEFVTSYSALLQQSPSPFSIQAITNSELIVFPYKSFKVLYERHPCWERLGRIIAEQLYIKKEKREHELLTLSAEERYKVFLQQFAEMANQIPQYQIASYLGITPVALSRIRKRLT</sequence>
<dbReference type="STRING" id="1236971.JCM9152_1026"/>
<dbReference type="AlphaFoldDB" id="W4QE65"/>
<dbReference type="InterPro" id="IPR018490">
    <property type="entry name" value="cNMP-bd_dom_sf"/>
</dbReference>
<gene>
    <name evidence="3" type="ORF">JCM9152_1026</name>
</gene>
<dbReference type="OrthoDB" id="9798104at2"/>
<keyword evidence="3" id="KW-0808">Transferase</keyword>
<keyword evidence="4" id="KW-1185">Reference proteome</keyword>
<comment type="caution">
    <text evidence="3">The sequence shown here is derived from an EMBL/GenBank/DDBJ whole genome shotgun (WGS) entry which is preliminary data.</text>
</comment>
<dbReference type="SUPFAM" id="SSF51206">
    <property type="entry name" value="cAMP-binding domain-like"/>
    <property type="match status" value="1"/>
</dbReference>
<accession>W4QE65</accession>
<keyword evidence="3" id="KW-0418">Kinase</keyword>
<dbReference type="EMBL" id="BAUU01000006">
    <property type="protein sequence ID" value="GAE29654.1"/>
    <property type="molecule type" value="Genomic_DNA"/>
</dbReference>
<keyword evidence="1" id="KW-0010">Activator</keyword>
<feature type="domain" description="Cyclic nucleotide-binding" evidence="2">
    <location>
        <begin position="45"/>
        <end position="121"/>
    </location>
</feature>
<protein>
    <submittedName>
        <fullName evidence="3">cAMP-binding proteins-catabolite gene activator and regulatory subunit of cAMP-dependent protein kinases</fullName>
    </submittedName>
</protein>
<dbReference type="RefSeq" id="WP_035341541.1">
    <property type="nucleotide sequence ID" value="NZ_BAUU01000006.1"/>
</dbReference>